<name>A0ABY7AU29_9ALTE</name>
<evidence type="ECO:0000313" key="1">
    <source>
        <dbReference type="EMBL" id="WAJ72282.1"/>
    </source>
</evidence>
<reference evidence="1" key="1">
    <citation type="submission" date="2022-10" db="EMBL/GenBank/DDBJ databases">
        <title>Catenovulum adriacola sp. nov. isolated in the Harbour of Susak.</title>
        <authorList>
            <person name="Schoch T."/>
            <person name="Reich S.J."/>
            <person name="Stoeferle S."/>
            <person name="Flaiz M."/>
            <person name="Kazda M."/>
            <person name="Riedel C.U."/>
            <person name="Duerre P."/>
        </authorList>
    </citation>
    <scope>NUCLEOTIDE SEQUENCE</scope>
    <source>
        <strain evidence="1">TS8</strain>
        <plasmid evidence="1">pCadTS8_2</plasmid>
    </source>
</reference>
<gene>
    <name evidence="1" type="ORF">OLW01_16195</name>
</gene>
<geneLocation type="plasmid" evidence="1 2">
    <name>pCadTS8_2</name>
</geneLocation>
<proteinExistence type="predicted"/>
<dbReference type="EMBL" id="CP109967">
    <property type="protein sequence ID" value="WAJ72282.1"/>
    <property type="molecule type" value="Genomic_DNA"/>
</dbReference>
<dbReference type="RefSeq" id="WP_268076997.1">
    <property type="nucleotide sequence ID" value="NZ_CP109967.1"/>
</dbReference>
<organism evidence="1 2">
    <name type="scientific">Catenovulum adriaticum</name>
    <dbReference type="NCBI Taxonomy" id="2984846"/>
    <lineage>
        <taxon>Bacteria</taxon>
        <taxon>Pseudomonadati</taxon>
        <taxon>Pseudomonadota</taxon>
        <taxon>Gammaproteobacteria</taxon>
        <taxon>Alteromonadales</taxon>
        <taxon>Alteromonadaceae</taxon>
        <taxon>Catenovulum</taxon>
    </lineage>
</organism>
<dbReference type="Proteomes" id="UP001163726">
    <property type="component" value="Plasmid pCadTS8_2"/>
</dbReference>
<keyword evidence="1" id="KW-0614">Plasmid</keyword>
<sequence length="56" mass="6294">MTIAELTARVQNAGKNRDHTQRVELLKKAHVLNSQGKIDPRFFSSSNVKATENTNK</sequence>
<accession>A0ABY7AU29</accession>
<evidence type="ECO:0000313" key="2">
    <source>
        <dbReference type="Proteomes" id="UP001163726"/>
    </source>
</evidence>
<protein>
    <submittedName>
        <fullName evidence="1">Uncharacterized protein</fullName>
    </submittedName>
</protein>
<keyword evidence="2" id="KW-1185">Reference proteome</keyword>